<reference evidence="1" key="1">
    <citation type="submission" date="2018-05" db="EMBL/GenBank/DDBJ databases">
        <authorList>
            <person name="Lanie J.A."/>
            <person name="Ng W.-L."/>
            <person name="Kazmierczak K.M."/>
            <person name="Andrzejewski T.M."/>
            <person name="Davidsen T.M."/>
            <person name="Wayne K.J."/>
            <person name="Tettelin H."/>
            <person name="Glass J.I."/>
            <person name="Rusch D."/>
            <person name="Podicherti R."/>
            <person name="Tsui H.-C.T."/>
            <person name="Winkler M.E."/>
        </authorList>
    </citation>
    <scope>NUCLEOTIDE SEQUENCE</scope>
</reference>
<protein>
    <recommendedName>
        <fullName evidence="2">Phytanoyl-CoA dioxygenase</fullName>
    </recommendedName>
</protein>
<name>A0A381NYY0_9ZZZZ</name>
<proteinExistence type="predicted"/>
<dbReference type="EMBL" id="UINC01000632">
    <property type="protein sequence ID" value="SUZ58643.1"/>
    <property type="molecule type" value="Genomic_DNA"/>
</dbReference>
<sequence>MVRLDDPYLLSEKQIKFFRKNNFIKLKNVFDKATIDYYNEVISKTVESIETTQVPLEDRDTYGKAFLQLFNLWQHNKDVRDFVFSKRLAKIASDLMGVTGVRLYHDQALFKEAGGGITPWHADQYYWPVESNKTITVWIPLQKTPLSMGPLEFSSRSHIIKKGRNLSISDDSEEIMDKKLRIKDFDHVIEPFDIGEVSFHSGWVFHRAGPNKTNKMRKVMTVIFIDHEMRLKSPENDGQKNDWKTWCPNVKIGEIIASPINPVLYSKGL</sequence>
<dbReference type="InterPro" id="IPR008775">
    <property type="entry name" value="Phytyl_CoA_dOase-like"/>
</dbReference>
<evidence type="ECO:0008006" key="2">
    <source>
        <dbReference type="Google" id="ProtNLM"/>
    </source>
</evidence>
<dbReference type="Pfam" id="PF05721">
    <property type="entry name" value="PhyH"/>
    <property type="match status" value="1"/>
</dbReference>
<dbReference type="AlphaFoldDB" id="A0A381NYY0"/>
<accession>A0A381NYY0</accession>
<dbReference type="PANTHER" id="PTHR20883:SF49">
    <property type="entry name" value="PHYTANOYL-COA DIOXYGENASE"/>
    <property type="match status" value="1"/>
</dbReference>
<dbReference type="PANTHER" id="PTHR20883">
    <property type="entry name" value="PHYTANOYL-COA DIOXYGENASE DOMAIN CONTAINING 1"/>
    <property type="match status" value="1"/>
</dbReference>
<gene>
    <name evidence="1" type="ORF">METZ01_LOCUS11497</name>
</gene>
<dbReference type="SUPFAM" id="SSF51197">
    <property type="entry name" value="Clavaminate synthase-like"/>
    <property type="match status" value="1"/>
</dbReference>
<dbReference type="Gene3D" id="2.60.120.620">
    <property type="entry name" value="q2cbj1_9rhob like domain"/>
    <property type="match status" value="1"/>
</dbReference>
<evidence type="ECO:0000313" key="1">
    <source>
        <dbReference type="EMBL" id="SUZ58643.1"/>
    </source>
</evidence>
<organism evidence="1">
    <name type="scientific">marine metagenome</name>
    <dbReference type="NCBI Taxonomy" id="408172"/>
    <lineage>
        <taxon>unclassified sequences</taxon>
        <taxon>metagenomes</taxon>
        <taxon>ecological metagenomes</taxon>
    </lineage>
</organism>